<dbReference type="RefSeq" id="WP_010040001.1">
    <property type="nucleotide sequence ID" value="NZ_LT962942.1"/>
</dbReference>
<feature type="transmembrane region" description="Helical" evidence="1">
    <location>
        <begin position="12"/>
        <end position="29"/>
    </location>
</feature>
<dbReference type="AlphaFoldDB" id="A0A2N9BDU3"/>
<keyword evidence="1" id="KW-1133">Transmembrane helix</keyword>
<evidence type="ECO:0008006" key="4">
    <source>
        <dbReference type="Google" id="ProtNLM"/>
    </source>
</evidence>
<dbReference type="Proteomes" id="UP000235464">
    <property type="component" value="Chromosome I"/>
</dbReference>
<reference evidence="3" key="1">
    <citation type="submission" date="2017-11" db="EMBL/GenBank/DDBJ databases">
        <authorList>
            <person name="Wibberg D."/>
        </authorList>
    </citation>
    <scope>NUCLEOTIDE SEQUENCE [LARGE SCALE GENOMIC DNA]</scope>
</reference>
<sequence>MKPLTLIRSSSALRVAPVALLLVFAYYATDLGDDLRIDPLGYSATVVDAVLRNLLPVAFAVASGLAAWEARKLGASGIWRLGAVRSRYTIAAQHLSPVVALAWSLLILPTLCALVQEQVAPDVPGLTLLAFALVLCVAHGIVGFAVGATVRHIAVVPIIAVTDFLAVGWSTGLETPWPRHLTGLFAGKMMFGELPTAAALAAPLLLAVGSAVAMALLWAPVSRWLRGAVAGALVIACAFGSFSLVSDWSYIGPRSTGHGAIACAGQSPRICVPEARAEHISALTEEAEATLESLRRAGLPAEPTTIKDTSLNLRYPEPSTKDDWTVPLGVGEATGTVRYQVAREVVHFECAPPATGPARLVYYWVSSKVGQADTYLRRLSSEPDFTPQERSRIQDGVAKVLRLSEARQMDWYETTVAEACQEDGTTT</sequence>
<keyword evidence="3" id="KW-1185">Reference proteome</keyword>
<feature type="transmembrane region" description="Helical" evidence="1">
    <location>
        <begin position="224"/>
        <end position="245"/>
    </location>
</feature>
<keyword evidence="1" id="KW-0472">Membrane</keyword>
<feature type="transmembrane region" description="Helical" evidence="1">
    <location>
        <begin position="128"/>
        <end position="146"/>
    </location>
</feature>
<dbReference type="EMBL" id="LT963352">
    <property type="protein sequence ID" value="SOR81536.1"/>
    <property type="molecule type" value="Genomic_DNA"/>
</dbReference>
<feature type="transmembrane region" description="Helical" evidence="1">
    <location>
        <begin position="88"/>
        <end position="108"/>
    </location>
</feature>
<accession>A0A2N9BDU3</accession>
<feature type="transmembrane region" description="Helical" evidence="1">
    <location>
        <begin position="153"/>
        <end position="171"/>
    </location>
</feature>
<feature type="transmembrane region" description="Helical" evidence="1">
    <location>
        <begin position="49"/>
        <end position="68"/>
    </location>
</feature>
<feature type="transmembrane region" description="Helical" evidence="1">
    <location>
        <begin position="197"/>
        <end position="217"/>
    </location>
</feature>
<name>A0A2N9BDU3_STRCX</name>
<protein>
    <recommendedName>
        <fullName evidence="4">ABC-type transport system involved in multi-copper enzyme maturation, permease component</fullName>
    </recommendedName>
</protein>
<gene>
    <name evidence="2" type="ORF">SCNRRL3882_4988</name>
</gene>
<proteinExistence type="predicted"/>
<evidence type="ECO:0000313" key="2">
    <source>
        <dbReference type="EMBL" id="SOR81536.1"/>
    </source>
</evidence>
<evidence type="ECO:0000256" key="1">
    <source>
        <dbReference type="SAM" id="Phobius"/>
    </source>
</evidence>
<organism evidence="2 3">
    <name type="scientific">Streptomyces chartreusis NRRL 3882</name>
    <dbReference type="NCBI Taxonomy" id="1079985"/>
    <lineage>
        <taxon>Bacteria</taxon>
        <taxon>Bacillati</taxon>
        <taxon>Actinomycetota</taxon>
        <taxon>Actinomycetes</taxon>
        <taxon>Kitasatosporales</taxon>
        <taxon>Streptomycetaceae</taxon>
        <taxon>Streptomyces</taxon>
    </lineage>
</organism>
<evidence type="ECO:0000313" key="3">
    <source>
        <dbReference type="Proteomes" id="UP000235464"/>
    </source>
</evidence>
<keyword evidence="1" id="KW-0812">Transmembrane</keyword>